<evidence type="ECO:0000313" key="2">
    <source>
        <dbReference type="Proteomes" id="UP001357223"/>
    </source>
</evidence>
<protein>
    <recommendedName>
        <fullName evidence="3">Peptidase M48 domain-containing protein</fullName>
    </recommendedName>
</protein>
<sequence>MRLESRFEPFIKLHSHNLETYTYDSERLEEYERIFGESFKEKGFLGETEDGTKGISVPYNKIQEIKIKMYESILDRIFLYGPAVIGPHRQSFRIRPVLNWKDNTKGYKVEDKVIILVDTNTKAFNYRMNKLFLYGEELTNKEKIHMASSIFLHFIGFIKSEENSFIYQKPKALRHPNLHFAKLLQIFDEIQLTFIIAHEIAHYLIDNIQEYKEMLDNMTIPNSNTLVNLEDNKILEEVLADSIAFDLTKRVYLRLEAVELSMELVSMSIFLLARYNVCARSIYMENKEDYEHRLWFARDTMIRGEIRNLFRVDSDPQFIYNLLDDFVEPILQTATLFSRICYEEDKKDKTPRIITV</sequence>
<dbReference type="Proteomes" id="UP001357223">
    <property type="component" value="Chromosome"/>
</dbReference>
<keyword evidence="2" id="KW-1185">Reference proteome</keyword>
<dbReference type="RefSeq" id="WP_338449624.1">
    <property type="nucleotide sequence ID" value="NZ_CP137640.1"/>
</dbReference>
<gene>
    <name evidence="1" type="ORF">R4Z09_26190</name>
</gene>
<proteinExistence type="predicted"/>
<name>A0ABZ2CCC4_9BACI</name>
<evidence type="ECO:0008006" key="3">
    <source>
        <dbReference type="Google" id="ProtNLM"/>
    </source>
</evidence>
<accession>A0ABZ2CCC4</accession>
<dbReference type="EMBL" id="CP137640">
    <property type="protein sequence ID" value="WVX80693.1"/>
    <property type="molecule type" value="Genomic_DNA"/>
</dbReference>
<organism evidence="1 2">
    <name type="scientific">Niallia oryzisoli</name>
    <dbReference type="NCBI Taxonomy" id="1737571"/>
    <lineage>
        <taxon>Bacteria</taxon>
        <taxon>Bacillati</taxon>
        <taxon>Bacillota</taxon>
        <taxon>Bacilli</taxon>
        <taxon>Bacillales</taxon>
        <taxon>Bacillaceae</taxon>
        <taxon>Niallia</taxon>
    </lineage>
</organism>
<evidence type="ECO:0000313" key="1">
    <source>
        <dbReference type="EMBL" id="WVX80693.1"/>
    </source>
</evidence>
<reference evidence="1 2" key="1">
    <citation type="submission" date="2023-10" db="EMBL/GenBank/DDBJ databases">
        <title>Niallia locisalis sp.nov. isolated from a salt pond sample.</title>
        <authorList>
            <person name="Li X.-J."/>
            <person name="Dong L."/>
        </authorList>
    </citation>
    <scope>NUCLEOTIDE SEQUENCE [LARGE SCALE GENOMIC DNA]</scope>
    <source>
        <strain evidence="1 2">DSM 29761</strain>
    </source>
</reference>